<evidence type="ECO:0000313" key="6">
    <source>
        <dbReference type="Proteomes" id="UP000594262"/>
    </source>
</evidence>
<evidence type="ECO:0000313" key="5">
    <source>
        <dbReference type="EnsemblMetazoa" id="CLYHEMP020822.1"/>
    </source>
</evidence>
<keyword evidence="3" id="KW-0732">Signal</keyword>
<proteinExistence type="predicted"/>
<dbReference type="EnsemblMetazoa" id="CLYHEMT020822.2">
    <property type="protein sequence ID" value="CLYHEMP020822.2"/>
    <property type="gene ID" value="CLYHEMG020822"/>
</dbReference>
<dbReference type="EnsemblMetazoa" id="CLYHEMT020822.1">
    <property type="protein sequence ID" value="CLYHEMP020822.1"/>
    <property type="gene ID" value="CLYHEMG020822"/>
</dbReference>
<feature type="compositionally biased region" description="Basic residues" evidence="2">
    <location>
        <begin position="160"/>
        <end position="185"/>
    </location>
</feature>
<evidence type="ECO:0000259" key="4">
    <source>
        <dbReference type="PROSITE" id="PS50015"/>
    </source>
</evidence>
<feature type="domain" description="Saposin B-type" evidence="4">
    <location>
        <begin position="29"/>
        <end position="126"/>
    </location>
</feature>
<reference evidence="5" key="1">
    <citation type="submission" date="2021-01" db="UniProtKB">
        <authorList>
            <consortium name="EnsemblMetazoa"/>
        </authorList>
    </citation>
    <scope>IDENTIFICATION</scope>
</reference>
<protein>
    <recommendedName>
        <fullName evidence="4">Saposin B-type domain-containing protein</fullName>
    </recommendedName>
</protein>
<dbReference type="InterPro" id="IPR021852">
    <property type="entry name" value="DUF3456"/>
</dbReference>
<dbReference type="InterPro" id="IPR008139">
    <property type="entry name" value="SaposinB_dom"/>
</dbReference>
<feature type="signal peptide" evidence="3">
    <location>
        <begin position="1"/>
        <end position="19"/>
    </location>
</feature>
<dbReference type="Pfam" id="PF11938">
    <property type="entry name" value="DUF3456"/>
    <property type="match status" value="1"/>
</dbReference>
<evidence type="ECO:0000256" key="3">
    <source>
        <dbReference type="SAM" id="SignalP"/>
    </source>
</evidence>
<dbReference type="Proteomes" id="UP000594262">
    <property type="component" value="Unplaced"/>
</dbReference>
<keyword evidence="1" id="KW-1015">Disulfide bond</keyword>
<dbReference type="AlphaFoldDB" id="A0A7M5XEK5"/>
<dbReference type="RefSeq" id="XP_066932315.1">
    <property type="nucleotide sequence ID" value="XM_067076214.1"/>
</dbReference>
<evidence type="ECO:0000256" key="1">
    <source>
        <dbReference type="ARBA" id="ARBA00023157"/>
    </source>
</evidence>
<feature type="chain" id="PRO_5033914242" description="Saposin B-type domain-containing protein" evidence="3">
    <location>
        <begin position="20"/>
        <end position="227"/>
    </location>
</feature>
<dbReference type="OrthoDB" id="5984892at2759"/>
<accession>A0A7M5XEK5</accession>
<sequence>MFLLPIAFILSSMIQNGIADAKLPSNIPQRLYCFGCLATIKETTKLVNKRRITKDNRASKIQDILETICEANRFVAYEYSPPKTVKACQLLLERHEEEIESALIREQKDLSEYVCRTLSGACNEIDTKEEKKPSKHADIDLKENASVQIDPSTGKMTPKEKKKSGKTISKKSGKKNKKKTTKKSKKDVEKGALHHLNVDINDPASMERVMAQIKKLSTSDQEKKDEL</sequence>
<keyword evidence="6" id="KW-1185">Reference proteome</keyword>
<dbReference type="PROSITE" id="PS50015">
    <property type="entry name" value="SAP_B"/>
    <property type="match status" value="1"/>
</dbReference>
<feature type="compositionally biased region" description="Basic and acidic residues" evidence="2">
    <location>
        <begin position="128"/>
        <end position="143"/>
    </location>
</feature>
<organism evidence="5 6">
    <name type="scientific">Clytia hemisphaerica</name>
    <dbReference type="NCBI Taxonomy" id="252671"/>
    <lineage>
        <taxon>Eukaryota</taxon>
        <taxon>Metazoa</taxon>
        <taxon>Cnidaria</taxon>
        <taxon>Hydrozoa</taxon>
        <taxon>Hydroidolina</taxon>
        <taxon>Leptothecata</taxon>
        <taxon>Obeliida</taxon>
        <taxon>Clytiidae</taxon>
        <taxon>Clytia</taxon>
    </lineage>
</organism>
<dbReference type="GeneID" id="136819981"/>
<name>A0A7M5XEK5_9CNID</name>
<evidence type="ECO:0000256" key="2">
    <source>
        <dbReference type="SAM" id="MobiDB-lite"/>
    </source>
</evidence>
<feature type="region of interest" description="Disordered" evidence="2">
    <location>
        <begin position="128"/>
        <end position="205"/>
    </location>
</feature>